<dbReference type="PANTHER" id="PTHR35340:SF5">
    <property type="entry name" value="ASST-DOMAIN-CONTAINING PROTEIN"/>
    <property type="match status" value="1"/>
</dbReference>
<proteinExistence type="predicted"/>
<accession>A0A9K3GK83</accession>
<dbReference type="PANTHER" id="PTHR35340">
    <property type="entry name" value="PQQ ENZYME REPEAT PROTEIN-RELATED"/>
    <property type="match status" value="1"/>
</dbReference>
<reference evidence="1 2" key="1">
    <citation type="journal article" date="2018" name="PLoS ONE">
        <title>The draft genome of Kipferlia bialata reveals reductive genome evolution in fornicate parasites.</title>
        <authorList>
            <person name="Tanifuji G."/>
            <person name="Takabayashi S."/>
            <person name="Kume K."/>
            <person name="Takagi M."/>
            <person name="Nakayama T."/>
            <person name="Kamikawa R."/>
            <person name="Inagaki Y."/>
            <person name="Hashimoto T."/>
        </authorList>
    </citation>
    <scope>NUCLEOTIDE SEQUENCE [LARGE SCALE GENOMIC DNA]</scope>
    <source>
        <strain evidence="1">NY0173</strain>
    </source>
</reference>
<dbReference type="InterPro" id="IPR010262">
    <property type="entry name" value="Arylsulfotransferase_bact"/>
</dbReference>
<organism evidence="1 2">
    <name type="scientific">Kipferlia bialata</name>
    <dbReference type="NCBI Taxonomy" id="797122"/>
    <lineage>
        <taxon>Eukaryota</taxon>
        <taxon>Metamonada</taxon>
        <taxon>Carpediemonas-like organisms</taxon>
        <taxon>Kipferlia</taxon>
    </lineage>
</organism>
<dbReference type="GO" id="GO:0004062">
    <property type="term" value="F:aryl sulfotransferase activity"/>
    <property type="evidence" value="ECO:0007669"/>
    <property type="project" value="InterPro"/>
</dbReference>
<gene>
    <name evidence="1" type="ORF">KIPB_006966</name>
</gene>
<sequence>MVLGCRYTLPPIDMAALATLYGDVSGETTRDMCVRVLYSRTRHTGTPVDTVHRTTCVEMEDGRPTPVTVIGMEADTEYQLSHEYVRVVRPQPADEGYQFTLTTGPHYIEPSPSAASVLGVQGGERLTYTTRKIPKAVTKVLAKVEVDTSVSETNVQASASEPYLMWCGITQGTGKMATSFATDLNGNVVFYHPYYKGAFLFSTEPGSMITRPAGRGNWFIGASGGSSLNPDLTDAVQSQVFAEIDPEGVPLWSLTLWELNDKLLEAGHNNLIAEVLGHHDSVRLANGDTILFGGYNTVDKSKAEYIEYYSMWNYLSLMGVADHPVPLDYVKNTPTQHYDMMLQVSGTDHSIKQVWKASEHIAMTYEEQDAYSFNVVAIDLPGMSGDPIYYGDVSGDRTHMNSIFYDPSDGDILVSVRSQDRVYKLNWSGDDTLPWGDPVYNLRDFALFDEDYTPITTYDDNLSLFSHQHCAEMYAVEGHPELKVITLFDNSNKVAYLQRPDEEHHSNALAVLVNEEKREMVLLFRKALLQYAFAVGTSQALANGNFHYHVGVQENKRGKDSLFNTSSQVYELSPEGDFIYSIKAEAAVYRAWRLTDLYAAVDYKEVDFQTLPIPQEWM</sequence>
<dbReference type="EMBL" id="BDIP01001881">
    <property type="protein sequence ID" value="GIQ85320.1"/>
    <property type="molecule type" value="Genomic_DNA"/>
</dbReference>
<keyword evidence="2" id="KW-1185">Reference proteome</keyword>
<evidence type="ECO:0000313" key="1">
    <source>
        <dbReference type="EMBL" id="GIQ85320.1"/>
    </source>
</evidence>
<protein>
    <submittedName>
        <fullName evidence="1">Arylsulfotransferase</fullName>
    </submittedName>
</protein>
<name>A0A9K3GK83_9EUKA</name>
<dbReference type="InterPro" id="IPR053143">
    <property type="entry name" value="Arylsulfate_ST"/>
</dbReference>
<comment type="caution">
    <text evidence="1">The sequence shown here is derived from an EMBL/GenBank/DDBJ whole genome shotgun (WGS) entry which is preliminary data.</text>
</comment>
<dbReference type="AlphaFoldDB" id="A0A9K3GK83"/>
<evidence type="ECO:0000313" key="2">
    <source>
        <dbReference type="Proteomes" id="UP000265618"/>
    </source>
</evidence>
<dbReference type="Pfam" id="PF05935">
    <property type="entry name" value="Arylsulfotrans"/>
    <property type="match status" value="1"/>
</dbReference>
<dbReference type="Proteomes" id="UP000265618">
    <property type="component" value="Unassembled WGS sequence"/>
</dbReference>